<dbReference type="EMBL" id="JBCGBO010000005">
    <property type="protein sequence ID" value="KAK9201821.1"/>
    <property type="molecule type" value="Genomic_DNA"/>
</dbReference>
<dbReference type="Gene3D" id="1.25.40.10">
    <property type="entry name" value="Tetratricopeptide repeat domain"/>
    <property type="match status" value="3"/>
</dbReference>
<organism evidence="3 4">
    <name type="scientific">Citrus x changshan-huyou</name>
    <dbReference type="NCBI Taxonomy" id="2935761"/>
    <lineage>
        <taxon>Eukaryota</taxon>
        <taxon>Viridiplantae</taxon>
        <taxon>Streptophyta</taxon>
        <taxon>Embryophyta</taxon>
        <taxon>Tracheophyta</taxon>
        <taxon>Spermatophyta</taxon>
        <taxon>Magnoliopsida</taxon>
        <taxon>eudicotyledons</taxon>
        <taxon>Gunneridae</taxon>
        <taxon>Pentapetalae</taxon>
        <taxon>rosids</taxon>
        <taxon>malvids</taxon>
        <taxon>Sapindales</taxon>
        <taxon>Rutaceae</taxon>
        <taxon>Aurantioideae</taxon>
        <taxon>Citrus</taxon>
    </lineage>
</organism>
<feature type="repeat" description="PPR" evidence="2">
    <location>
        <begin position="277"/>
        <end position="311"/>
    </location>
</feature>
<proteinExistence type="predicted"/>
<dbReference type="PANTHER" id="PTHR47926">
    <property type="entry name" value="PENTATRICOPEPTIDE REPEAT-CONTAINING PROTEIN"/>
    <property type="match status" value="1"/>
</dbReference>
<feature type="repeat" description="PPR" evidence="2">
    <location>
        <begin position="176"/>
        <end position="210"/>
    </location>
</feature>
<evidence type="ECO:0000256" key="2">
    <source>
        <dbReference type="PROSITE-ProRule" id="PRU00708"/>
    </source>
</evidence>
<dbReference type="NCBIfam" id="TIGR00756">
    <property type="entry name" value="PPR"/>
    <property type="match status" value="3"/>
</dbReference>
<name>A0AAP0MEW0_9ROSI</name>
<dbReference type="SUPFAM" id="SSF48452">
    <property type="entry name" value="TPR-like"/>
    <property type="match status" value="1"/>
</dbReference>
<dbReference type="AlphaFoldDB" id="A0AAP0MEW0"/>
<reference evidence="3 4" key="1">
    <citation type="submission" date="2024-05" db="EMBL/GenBank/DDBJ databases">
        <title>Haplotype-resolved chromosome-level genome assembly of Huyou (Citrus changshanensis).</title>
        <authorList>
            <person name="Miao C."/>
            <person name="Chen W."/>
            <person name="Wu Y."/>
            <person name="Wang L."/>
            <person name="Zhao S."/>
            <person name="Grierson D."/>
            <person name="Xu C."/>
            <person name="Chen K."/>
        </authorList>
    </citation>
    <scope>NUCLEOTIDE SEQUENCE [LARGE SCALE GENOMIC DNA]</scope>
    <source>
        <strain evidence="3">01-14</strain>
        <tissue evidence="3">Leaf</tissue>
    </source>
</reference>
<comment type="caution">
    <text evidence="3">The sequence shown here is derived from an EMBL/GenBank/DDBJ whole genome shotgun (WGS) entry which is preliminary data.</text>
</comment>
<dbReference type="Pfam" id="PF20431">
    <property type="entry name" value="E_motif"/>
    <property type="match status" value="1"/>
</dbReference>
<dbReference type="FunFam" id="1.25.40.10:FF:000427">
    <property type="entry name" value="Pentatricopeptide repeat-containing protein chloroplastic"/>
    <property type="match status" value="1"/>
</dbReference>
<keyword evidence="1" id="KW-0677">Repeat</keyword>
<dbReference type="InterPro" id="IPR046848">
    <property type="entry name" value="E_motif"/>
</dbReference>
<dbReference type="GO" id="GO:0003723">
    <property type="term" value="F:RNA binding"/>
    <property type="evidence" value="ECO:0007669"/>
    <property type="project" value="InterPro"/>
</dbReference>
<dbReference type="Proteomes" id="UP001428341">
    <property type="component" value="Unassembled WGS sequence"/>
</dbReference>
<protein>
    <recommendedName>
        <fullName evidence="5">Pentatricopeptide repeat-containing protein</fullName>
    </recommendedName>
</protein>
<dbReference type="Pfam" id="PF13041">
    <property type="entry name" value="PPR_2"/>
    <property type="match status" value="1"/>
</dbReference>
<dbReference type="InterPro" id="IPR046960">
    <property type="entry name" value="PPR_At4g14850-like_plant"/>
</dbReference>
<dbReference type="FunFam" id="1.25.40.10:FF:000090">
    <property type="entry name" value="Pentatricopeptide repeat-containing protein, chloroplastic"/>
    <property type="match status" value="1"/>
</dbReference>
<evidence type="ECO:0000256" key="1">
    <source>
        <dbReference type="ARBA" id="ARBA00022737"/>
    </source>
</evidence>
<dbReference type="PANTHER" id="PTHR47926:SF490">
    <property type="entry name" value="REPEAT-LIKE SUPERFAMILY PROTEIN, PUTATIVE-RELATED"/>
    <property type="match status" value="1"/>
</dbReference>
<dbReference type="InterPro" id="IPR011990">
    <property type="entry name" value="TPR-like_helical_dom_sf"/>
</dbReference>
<dbReference type="PROSITE" id="PS51375">
    <property type="entry name" value="PPR"/>
    <property type="match status" value="3"/>
</dbReference>
<dbReference type="GO" id="GO:0009451">
    <property type="term" value="P:RNA modification"/>
    <property type="evidence" value="ECO:0007669"/>
    <property type="project" value="InterPro"/>
</dbReference>
<evidence type="ECO:0008006" key="5">
    <source>
        <dbReference type="Google" id="ProtNLM"/>
    </source>
</evidence>
<sequence length="568" mass="64188">MRVTIPQLKSPTAERIIYFLTTCSSPSHIHQIQAQLILQNFHYNTTVASHFITACQSLNLLNTAHLLFHQLHVPHVFACNSLIKAFSHSQIPHIPYSIYTHMLRNSVLPNNYTFPFVLKSSSDFMEFKQGQAIHTHVVKFGHFNDIYVQNSLLNLYASCHDMDRCRKVFDEMTQRDVVSWTVLIMGYRSVKMYDDALISFEQMQYAGVEPNRVTMVNALAACASFGAAEMGVWIHDSIRRKGWKVDVILGTALIDMYGKCGRIEQGLNVFQGMKEKNVFTWNAVIKGLALAKSGHEAVLWFNKMKQEGFKPDEVTLVSVLCACGHSGLVDVGQEIFSSVIHGKYGFSPGKNHYACMIDLFARAGYIENAFKLINEMPFEPTKTMWGSLLAGCRDQRSFELSEFVAKKLLELEPDNSAYYIMLSNLYAEMGRWSDVERWTFGCLLLLYRGGQCSMSVSSQPKKPASTFCLLPSLRVESLAKGQLSLHSLMIMDILKLDHSLYQGRTSALPIIGFIANSHIVFEAVGQSLSFNMAICLHRHSAGFIHLHNPQAERSKPDIRRDVTWAVLM</sequence>
<accession>A0AAP0MEW0</accession>
<evidence type="ECO:0000313" key="3">
    <source>
        <dbReference type="EMBL" id="KAK9201821.1"/>
    </source>
</evidence>
<dbReference type="Pfam" id="PF13812">
    <property type="entry name" value="PPR_3"/>
    <property type="match status" value="1"/>
</dbReference>
<gene>
    <name evidence="3" type="ORF">WN944_017029</name>
</gene>
<evidence type="ECO:0000313" key="4">
    <source>
        <dbReference type="Proteomes" id="UP001428341"/>
    </source>
</evidence>
<keyword evidence="4" id="KW-1185">Reference proteome</keyword>
<dbReference type="InterPro" id="IPR002885">
    <property type="entry name" value="PPR_rpt"/>
</dbReference>
<dbReference type="Pfam" id="PF01535">
    <property type="entry name" value="PPR"/>
    <property type="match status" value="1"/>
</dbReference>
<feature type="repeat" description="PPR" evidence="2">
    <location>
        <begin position="246"/>
        <end position="276"/>
    </location>
</feature>